<protein>
    <recommendedName>
        <fullName evidence="3">GatB/YqeY domain-containing protein</fullName>
    </recommendedName>
</protein>
<dbReference type="InterPro" id="IPR023168">
    <property type="entry name" value="GatB_Yqey_C_2"/>
</dbReference>
<dbReference type="Gene3D" id="1.10.1510.10">
    <property type="entry name" value="Uncharacterised protein YqeY/AIM41 PF09424, N-terminal domain"/>
    <property type="match status" value="1"/>
</dbReference>
<sequence length="150" mass="16919">MLRQQITEALNNALKAQEKRRVSTLRLVMAAVQDRDIANRSAGKDPVGDEELLTILAKMIKQREDSSKIYIEGNRPELAQNEQDEIEIIRDFLPQQLSADEVKTICADVIKEIDAQGLRDMGKIMAVLKERYTGQMDFALASGFVKELLS</sequence>
<dbReference type="AlphaFoldDB" id="A0A841LPD8"/>
<dbReference type="InterPro" id="IPR019004">
    <property type="entry name" value="YqeY/Aim41"/>
</dbReference>
<comment type="caution">
    <text evidence="1">The sequence shown here is derived from an EMBL/GenBank/DDBJ whole genome shotgun (WGS) entry which is preliminary data.</text>
</comment>
<dbReference type="InterPro" id="IPR042184">
    <property type="entry name" value="YqeY/Aim41_N"/>
</dbReference>
<reference evidence="1 2" key="1">
    <citation type="submission" date="2020-08" db="EMBL/GenBank/DDBJ databases">
        <title>Genomic Encyclopedia of Type Strains, Phase IV (KMG-IV): sequencing the most valuable type-strain genomes for metagenomic binning, comparative biology and taxonomic classification.</title>
        <authorList>
            <person name="Goeker M."/>
        </authorList>
    </citation>
    <scope>NUCLEOTIDE SEQUENCE [LARGE SCALE GENOMIC DNA]</scope>
    <source>
        <strain evidence="1 2">DSM 22336</strain>
    </source>
</reference>
<accession>A0A841LPD8</accession>
<dbReference type="PANTHER" id="PTHR28055">
    <property type="entry name" value="ALTERED INHERITANCE OF MITOCHONDRIA PROTEIN 41, MITOCHONDRIAL"/>
    <property type="match status" value="1"/>
</dbReference>
<gene>
    <name evidence="1" type="ORF">FHS77_000391</name>
</gene>
<evidence type="ECO:0000313" key="1">
    <source>
        <dbReference type="EMBL" id="MBB6259883.1"/>
    </source>
</evidence>
<dbReference type="InterPro" id="IPR003789">
    <property type="entry name" value="Asn/Gln_tRNA_amidoTrase-B-like"/>
</dbReference>
<evidence type="ECO:0000313" key="2">
    <source>
        <dbReference type="Proteomes" id="UP000555393"/>
    </source>
</evidence>
<dbReference type="Gene3D" id="1.10.10.410">
    <property type="match status" value="1"/>
</dbReference>
<dbReference type="Proteomes" id="UP000555393">
    <property type="component" value="Unassembled WGS sequence"/>
</dbReference>
<organism evidence="1 2">
    <name type="scientific">Paenochrobactrum gallinarii</name>
    <dbReference type="NCBI Taxonomy" id="643673"/>
    <lineage>
        <taxon>Bacteria</taxon>
        <taxon>Pseudomonadati</taxon>
        <taxon>Pseudomonadota</taxon>
        <taxon>Alphaproteobacteria</taxon>
        <taxon>Hyphomicrobiales</taxon>
        <taxon>Brucellaceae</taxon>
        <taxon>Paenochrobactrum</taxon>
    </lineage>
</organism>
<proteinExistence type="predicted"/>
<keyword evidence="2" id="KW-1185">Reference proteome</keyword>
<name>A0A841LPD8_9HYPH</name>
<dbReference type="EMBL" id="JACIIU010000001">
    <property type="protein sequence ID" value="MBB6259883.1"/>
    <property type="molecule type" value="Genomic_DNA"/>
</dbReference>
<dbReference type="SUPFAM" id="SSF89095">
    <property type="entry name" value="GatB/YqeY motif"/>
    <property type="match status" value="1"/>
</dbReference>
<dbReference type="PANTHER" id="PTHR28055:SF1">
    <property type="entry name" value="ALTERED INHERITANCE OF MITOCHONDRIA PROTEIN 41, MITOCHONDRIAL"/>
    <property type="match status" value="1"/>
</dbReference>
<dbReference type="Pfam" id="PF09424">
    <property type="entry name" value="YqeY"/>
    <property type="match status" value="1"/>
</dbReference>
<dbReference type="RefSeq" id="WP_184219189.1">
    <property type="nucleotide sequence ID" value="NZ_JACIIU010000001.1"/>
</dbReference>
<dbReference type="GO" id="GO:0016884">
    <property type="term" value="F:carbon-nitrogen ligase activity, with glutamine as amido-N-donor"/>
    <property type="evidence" value="ECO:0007669"/>
    <property type="project" value="InterPro"/>
</dbReference>
<evidence type="ECO:0008006" key="3">
    <source>
        <dbReference type="Google" id="ProtNLM"/>
    </source>
</evidence>